<accession>A0A150J7C3</accession>
<comment type="caution">
    <text evidence="2">The sequence shown here is derived from an EMBL/GenBank/DDBJ whole genome shotgun (WGS) entry which is preliminary data.</text>
</comment>
<dbReference type="EMBL" id="LNGC01000010">
    <property type="protein sequence ID" value="KYC53126.1"/>
    <property type="molecule type" value="Genomic_DNA"/>
</dbReference>
<organism evidence="2 3">
    <name type="scientific">Candidatus Methanofastidiosum methylothiophilum</name>
    <dbReference type="NCBI Taxonomy" id="1705564"/>
    <lineage>
        <taxon>Archaea</taxon>
        <taxon>Methanobacteriati</taxon>
        <taxon>Methanobacteriota</taxon>
        <taxon>Stenosarchaea group</taxon>
        <taxon>Candidatus Methanofastidiosia</taxon>
        <taxon>Candidatus Methanofastidiosales</taxon>
        <taxon>Candidatus Methanofastidiosaceae</taxon>
        <taxon>Candidatus Methanofastidiosum</taxon>
    </lineage>
</organism>
<evidence type="ECO:0000256" key="1">
    <source>
        <dbReference type="SAM" id="Phobius"/>
    </source>
</evidence>
<gene>
    <name evidence="2" type="ORF">AMQ22_00433</name>
</gene>
<keyword evidence="1" id="KW-0472">Membrane</keyword>
<name>A0A150J7C3_9EURY</name>
<feature type="transmembrane region" description="Helical" evidence="1">
    <location>
        <begin position="21"/>
        <end position="40"/>
    </location>
</feature>
<proteinExistence type="predicted"/>
<sequence length="143" mass="16369">MIIAKPEWFTRRKYGGWGLGIKTWQGAVYMAAMFIALIVLLQLAGDSVETKLLVTGVWMVFLLIDVFDVMWKLKKDERERMHEAIAERNAAWGMMVVITLGIFIEIMYNVMNNSFYVNPFLVGALAVGVIIKSVSNYKLEREN</sequence>
<feature type="transmembrane region" description="Helical" evidence="1">
    <location>
        <begin position="116"/>
        <end position="134"/>
    </location>
</feature>
<feature type="transmembrane region" description="Helical" evidence="1">
    <location>
        <begin position="91"/>
        <end position="110"/>
    </location>
</feature>
<feature type="transmembrane region" description="Helical" evidence="1">
    <location>
        <begin position="52"/>
        <end position="71"/>
    </location>
</feature>
<evidence type="ECO:0000313" key="2">
    <source>
        <dbReference type="EMBL" id="KYC53126.1"/>
    </source>
</evidence>
<protein>
    <submittedName>
        <fullName evidence="2">Uncharacterized protein</fullName>
    </submittedName>
</protein>
<reference evidence="2 3" key="1">
    <citation type="journal article" date="2016" name="ISME J.">
        <title>Chasing the elusive Euryarchaeota class WSA2: genomes reveal a uniquely fastidious methyl-reducing methanogen.</title>
        <authorList>
            <person name="Nobu M.K."/>
            <person name="Narihiro T."/>
            <person name="Kuroda K."/>
            <person name="Mei R."/>
            <person name="Liu W.T."/>
        </authorList>
    </citation>
    <scope>NUCLEOTIDE SEQUENCE [LARGE SCALE GENOMIC DNA]</scope>
    <source>
        <strain evidence="2">U1lsi0528_Bin055</strain>
    </source>
</reference>
<evidence type="ECO:0000313" key="3">
    <source>
        <dbReference type="Proteomes" id="UP000075398"/>
    </source>
</evidence>
<dbReference type="Proteomes" id="UP000075398">
    <property type="component" value="Unassembled WGS sequence"/>
</dbReference>
<dbReference type="AlphaFoldDB" id="A0A150J7C3"/>
<keyword evidence="1" id="KW-1133">Transmembrane helix</keyword>
<keyword evidence="1" id="KW-0812">Transmembrane</keyword>